<dbReference type="InterPro" id="IPR025449">
    <property type="entry name" value="JetB"/>
</dbReference>
<sequence length="242" mass="26969">MTATAITKASWDEEPDLYGDAAGEHEGEDGTSLALFPDDEGGLTLGQRRALVSLLRNRYISAATHPEEWRTLLEARVIIKGRLNDLFLDLHLDLTESVAFKRQAVPEVTGRFPTLLYDIAYTREETILMVFLRQRMHSERAAGNEDAIIDREELITYVSGFRPDSATNQSGDAKRTENAIDALVKAKLLFKTSDPERLRIAPVIAVLMPLGRLQELLEWLIDSGASKSELVEASGNEGEEEE</sequence>
<dbReference type="AlphaFoldDB" id="A0A1J5R1G1"/>
<evidence type="ECO:0008006" key="2">
    <source>
        <dbReference type="Google" id="ProtNLM"/>
    </source>
</evidence>
<dbReference type="EMBL" id="MLJW01000520">
    <property type="protein sequence ID" value="OIQ85796.1"/>
    <property type="molecule type" value="Genomic_DNA"/>
</dbReference>
<reference evidence="1" key="1">
    <citation type="submission" date="2016-10" db="EMBL/GenBank/DDBJ databases">
        <title>Sequence of Gallionella enrichment culture.</title>
        <authorList>
            <person name="Poehlein A."/>
            <person name="Muehling M."/>
            <person name="Daniel R."/>
        </authorList>
    </citation>
    <scope>NUCLEOTIDE SEQUENCE</scope>
</reference>
<proteinExistence type="predicted"/>
<protein>
    <recommendedName>
        <fullName evidence="2">DUF4194 domain-containing protein</fullName>
    </recommendedName>
</protein>
<dbReference type="Pfam" id="PF13835">
    <property type="entry name" value="DUF4194"/>
    <property type="match status" value="1"/>
</dbReference>
<name>A0A1J5R1G1_9ZZZZ</name>
<evidence type="ECO:0000313" key="1">
    <source>
        <dbReference type="EMBL" id="OIQ85796.1"/>
    </source>
</evidence>
<accession>A0A1J5R1G1</accession>
<gene>
    <name evidence="1" type="ORF">GALL_323450</name>
</gene>
<organism evidence="1">
    <name type="scientific">mine drainage metagenome</name>
    <dbReference type="NCBI Taxonomy" id="410659"/>
    <lineage>
        <taxon>unclassified sequences</taxon>
        <taxon>metagenomes</taxon>
        <taxon>ecological metagenomes</taxon>
    </lineage>
</organism>
<comment type="caution">
    <text evidence="1">The sequence shown here is derived from an EMBL/GenBank/DDBJ whole genome shotgun (WGS) entry which is preliminary data.</text>
</comment>